<evidence type="ECO:0000256" key="4">
    <source>
        <dbReference type="ARBA" id="ARBA00011738"/>
    </source>
</evidence>
<dbReference type="AlphaFoldDB" id="A0A347WLX2"/>
<keyword evidence="14" id="KW-0418">Kinase</keyword>
<dbReference type="InterPro" id="IPR036667">
    <property type="entry name" value="PTS_IIB_sorbose-sp_sf"/>
</dbReference>
<dbReference type="GO" id="GO:0005886">
    <property type="term" value="C:plasma membrane"/>
    <property type="evidence" value="ECO:0007669"/>
    <property type="project" value="UniProtKB-SubCell"/>
</dbReference>
<dbReference type="CDD" id="cd00006">
    <property type="entry name" value="PTS_IIA_man"/>
    <property type="match status" value="1"/>
</dbReference>
<keyword evidence="22" id="KW-1185">Reference proteome</keyword>
<proteinExistence type="predicted"/>
<keyword evidence="7" id="KW-0813">Transport</keyword>
<evidence type="ECO:0000256" key="2">
    <source>
        <dbReference type="ARBA" id="ARBA00004236"/>
    </source>
</evidence>
<keyword evidence="10" id="KW-0597">Phosphoprotein</keyword>
<dbReference type="GO" id="GO:0016301">
    <property type="term" value="F:kinase activity"/>
    <property type="evidence" value="ECO:0007669"/>
    <property type="project" value="UniProtKB-KW"/>
</dbReference>
<dbReference type="Gene3D" id="3.40.35.10">
    <property type="entry name" value="Phosphotransferase system, sorbose subfamily IIB component"/>
    <property type="match status" value="1"/>
</dbReference>
<dbReference type="EMBL" id="CP023434">
    <property type="protein sequence ID" value="AXY26079.1"/>
    <property type="molecule type" value="Genomic_DNA"/>
</dbReference>
<evidence type="ECO:0000256" key="9">
    <source>
        <dbReference type="ARBA" id="ARBA00022490"/>
    </source>
</evidence>
<comment type="function">
    <text evidence="16">The phosphoenolpyruvate-dependent sugar phosphotransferase system (sugar PTS), a major carbohydrate active transport system, catalyzes the phosphorylation of incoming sugar substrates concomitantly with their translocation across the cell membrane. The enzyme II ManXYZ PTS system is involved in mannose transport.</text>
</comment>
<gene>
    <name evidence="21" type="ORF">CL176_08740</name>
</gene>
<dbReference type="InterPro" id="IPR051471">
    <property type="entry name" value="Bacterial_PTS_sugar_comp"/>
</dbReference>
<dbReference type="Proteomes" id="UP000263232">
    <property type="component" value="Chromosome"/>
</dbReference>
<evidence type="ECO:0000256" key="3">
    <source>
        <dbReference type="ARBA" id="ARBA00004496"/>
    </source>
</evidence>
<keyword evidence="8" id="KW-1003">Cell membrane</keyword>
<dbReference type="Pfam" id="PF03830">
    <property type="entry name" value="PTSIIB_sorb"/>
    <property type="match status" value="1"/>
</dbReference>
<evidence type="ECO:0000256" key="16">
    <source>
        <dbReference type="ARBA" id="ARBA00023757"/>
    </source>
</evidence>
<dbReference type="OrthoDB" id="9788818at2"/>
<accession>A0A347WLX2</accession>
<evidence type="ECO:0000256" key="11">
    <source>
        <dbReference type="ARBA" id="ARBA00022597"/>
    </source>
</evidence>
<dbReference type="SUPFAM" id="SSF52728">
    <property type="entry name" value="PTS IIb component"/>
    <property type="match status" value="1"/>
</dbReference>
<dbReference type="GO" id="GO:0005737">
    <property type="term" value="C:cytoplasm"/>
    <property type="evidence" value="ECO:0007669"/>
    <property type="project" value="UniProtKB-SubCell"/>
</dbReference>
<evidence type="ECO:0000256" key="1">
    <source>
        <dbReference type="ARBA" id="ARBA00000514"/>
    </source>
</evidence>
<dbReference type="PROSITE" id="PS51096">
    <property type="entry name" value="PTS_EIIA_TYPE_4"/>
    <property type="match status" value="1"/>
</dbReference>
<evidence type="ECO:0000313" key="21">
    <source>
        <dbReference type="EMBL" id="AXY26079.1"/>
    </source>
</evidence>
<dbReference type="Gene3D" id="3.40.50.510">
    <property type="entry name" value="Phosphotransferase system, mannose-type IIA component"/>
    <property type="match status" value="1"/>
</dbReference>
<comment type="subunit">
    <text evidence="4">Homodimer.</text>
</comment>
<keyword evidence="15" id="KW-0472">Membrane</keyword>
<dbReference type="PROSITE" id="PS51101">
    <property type="entry name" value="PTS_EIIB_TYPE_4"/>
    <property type="match status" value="1"/>
</dbReference>
<evidence type="ECO:0000256" key="8">
    <source>
        <dbReference type="ARBA" id="ARBA00022475"/>
    </source>
</evidence>
<evidence type="ECO:0000256" key="10">
    <source>
        <dbReference type="ARBA" id="ARBA00022553"/>
    </source>
</evidence>
<organism evidence="21 22">
    <name type="scientific">Suicoccus acidiformans</name>
    <dbReference type="NCBI Taxonomy" id="2036206"/>
    <lineage>
        <taxon>Bacteria</taxon>
        <taxon>Bacillati</taxon>
        <taxon>Bacillota</taxon>
        <taxon>Bacilli</taxon>
        <taxon>Lactobacillales</taxon>
        <taxon>Aerococcaceae</taxon>
        <taxon>Suicoccus</taxon>
    </lineage>
</organism>
<dbReference type="InterPro" id="IPR036662">
    <property type="entry name" value="PTS_EIIA_man-typ_sf"/>
</dbReference>
<dbReference type="KEGG" id="abae:CL176_08740"/>
<keyword evidence="9" id="KW-0963">Cytoplasm</keyword>
<dbReference type="GO" id="GO:0008982">
    <property type="term" value="F:protein-N(PI)-phosphohistidine-sugar phosphotransferase activity"/>
    <property type="evidence" value="ECO:0007669"/>
    <property type="project" value="InterPro"/>
</dbReference>
<feature type="domain" description="PTS EIIA type-4" evidence="19">
    <location>
        <begin position="15"/>
        <end position="136"/>
    </location>
</feature>
<evidence type="ECO:0000256" key="5">
    <source>
        <dbReference type="ARBA" id="ARBA00011929"/>
    </source>
</evidence>
<evidence type="ECO:0000259" key="19">
    <source>
        <dbReference type="PROSITE" id="PS51096"/>
    </source>
</evidence>
<evidence type="ECO:0000256" key="13">
    <source>
        <dbReference type="ARBA" id="ARBA00022683"/>
    </source>
</evidence>
<comment type="catalytic activity">
    <reaction evidence="1">
        <text>D-mannose(out) + N(pros)-phospho-L-histidyl-[protein] = D-mannose 6-phosphate(in) + L-histidyl-[protein]</text>
        <dbReference type="Rhea" id="RHEA:49232"/>
        <dbReference type="Rhea" id="RHEA-COMP:9745"/>
        <dbReference type="Rhea" id="RHEA-COMP:9746"/>
        <dbReference type="ChEBI" id="CHEBI:4208"/>
        <dbReference type="ChEBI" id="CHEBI:29979"/>
        <dbReference type="ChEBI" id="CHEBI:58735"/>
        <dbReference type="ChEBI" id="CHEBI:64837"/>
        <dbReference type="EC" id="2.7.1.191"/>
    </reaction>
</comment>
<dbReference type="Pfam" id="PF03610">
    <property type="entry name" value="EIIA-man"/>
    <property type="match status" value="1"/>
</dbReference>
<dbReference type="InterPro" id="IPR004701">
    <property type="entry name" value="PTS_EIIA_man-typ"/>
</dbReference>
<evidence type="ECO:0000259" key="20">
    <source>
        <dbReference type="PROSITE" id="PS51101"/>
    </source>
</evidence>
<evidence type="ECO:0000256" key="6">
    <source>
        <dbReference type="ARBA" id="ARBA00021685"/>
    </source>
</evidence>
<evidence type="ECO:0000313" key="22">
    <source>
        <dbReference type="Proteomes" id="UP000263232"/>
    </source>
</evidence>
<dbReference type="GO" id="GO:0009401">
    <property type="term" value="P:phosphoenolpyruvate-dependent sugar phosphotransferase system"/>
    <property type="evidence" value="ECO:0007669"/>
    <property type="project" value="UniProtKB-KW"/>
</dbReference>
<evidence type="ECO:0000256" key="14">
    <source>
        <dbReference type="ARBA" id="ARBA00022777"/>
    </source>
</evidence>
<comment type="subcellular location">
    <subcellularLocation>
        <location evidence="2">Cell membrane</location>
    </subcellularLocation>
    <subcellularLocation>
        <location evidence="3">Cytoplasm</location>
    </subcellularLocation>
</comment>
<keyword evidence="11" id="KW-0762">Sugar transport</keyword>
<evidence type="ECO:0000256" key="12">
    <source>
        <dbReference type="ARBA" id="ARBA00022679"/>
    </source>
</evidence>
<sequence length="322" mass="35800">MNHLKILWEDRRRQMKQIIIATHGQYSVGLKDAIEVLTGAGDQITALTLRREDHIEDYEARFVEEIEGAEEGALVFVDMIGGSPYNVAMKYQPQYKNYQVISGVNLAMVVEVMEFLDQKSLSELSHMAKEAGQKAIEDFGERLEPVVSLAQAEETARQVGVTQITLARVDHRLLHGQVVTKWSKIANPTAIIIVDDALAQDEYMIEVYRSSAPTGVEVIVAPTEVIGYAYEHQTMPKGNVMLLFRDLVNVQRAYEAGLRLERLQLGGIPNDGTKQMVFQAVNLSEADVAILNLVEAAGTEVYIQVVPEEAGITFQEAKGKLN</sequence>
<dbReference type="PANTHER" id="PTHR33799:SF1">
    <property type="entry name" value="PTS SYSTEM MANNOSE-SPECIFIC EIIAB COMPONENT-RELATED"/>
    <property type="match status" value="1"/>
</dbReference>
<name>A0A347WLX2_9LACT</name>
<evidence type="ECO:0000256" key="18">
    <source>
        <dbReference type="ARBA" id="ARBA00032197"/>
    </source>
</evidence>
<dbReference type="PANTHER" id="PTHR33799">
    <property type="entry name" value="PTS PERMEASE-RELATED-RELATED"/>
    <property type="match status" value="1"/>
</dbReference>
<keyword evidence="12" id="KW-0808">Transferase</keyword>
<dbReference type="InterPro" id="IPR033887">
    <property type="entry name" value="PTS_IIA_man"/>
</dbReference>
<evidence type="ECO:0000256" key="17">
    <source>
        <dbReference type="ARBA" id="ARBA00030229"/>
    </source>
</evidence>
<protein>
    <recommendedName>
        <fullName evidence="6">PTS system mannose-specific EIIAB component</fullName>
        <ecNumber evidence="5">2.7.1.191</ecNumber>
    </recommendedName>
    <alternativeName>
        <fullName evidence="18">EIIAB-Man</fullName>
    </alternativeName>
    <alternativeName>
        <fullName evidence="17">EIII-Man</fullName>
    </alternativeName>
</protein>
<dbReference type="InterPro" id="IPR004720">
    <property type="entry name" value="PTS_IIB_sorbose-sp"/>
</dbReference>
<dbReference type="EC" id="2.7.1.191" evidence="5"/>
<evidence type="ECO:0000256" key="7">
    <source>
        <dbReference type="ARBA" id="ARBA00022448"/>
    </source>
</evidence>
<evidence type="ECO:0000256" key="15">
    <source>
        <dbReference type="ARBA" id="ARBA00023136"/>
    </source>
</evidence>
<dbReference type="SUPFAM" id="SSF53062">
    <property type="entry name" value="PTS system fructose IIA component-like"/>
    <property type="match status" value="1"/>
</dbReference>
<keyword evidence="13" id="KW-0598">Phosphotransferase system</keyword>
<reference evidence="21 22" key="1">
    <citation type="submission" date="2017-09" db="EMBL/GenBank/DDBJ databases">
        <title>Complete genome sequence of Oxytococcus suis strain ZY16052.</title>
        <authorList>
            <person name="Li F."/>
        </authorList>
    </citation>
    <scope>NUCLEOTIDE SEQUENCE [LARGE SCALE GENOMIC DNA]</scope>
    <source>
        <strain evidence="21 22">ZY16052</strain>
    </source>
</reference>
<feature type="domain" description="PTS EIIB type-4" evidence="20">
    <location>
        <begin position="160"/>
        <end position="322"/>
    </location>
</feature>